<evidence type="ECO:0000313" key="3">
    <source>
        <dbReference type="EMBL" id="KAJ7613953.1"/>
    </source>
</evidence>
<reference evidence="3" key="1">
    <citation type="submission" date="2023-03" db="EMBL/GenBank/DDBJ databases">
        <title>Massive genome expansion in bonnet fungi (Mycena s.s.) driven by repeated elements and novel gene families across ecological guilds.</title>
        <authorList>
            <consortium name="Lawrence Berkeley National Laboratory"/>
            <person name="Harder C.B."/>
            <person name="Miyauchi S."/>
            <person name="Viragh M."/>
            <person name="Kuo A."/>
            <person name="Thoen E."/>
            <person name="Andreopoulos B."/>
            <person name="Lu D."/>
            <person name="Skrede I."/>
            <person name="Drula E."/>
            <person name="Henrissat B."/>
            <person name="Morin E."/>
            <person name="Kohler A."/>
            <person name="Barry K."/>
            <person name="LaButti K."/>
            <person name="Morin E."/>
            <person name="Salamov A."/>
            <person name="Lipzen A."/>
            <person name="Mereny Z."/>
            <person name="Hegedus B."/>
            <person name="Baldrian P."/>
            <person name="Stursova M."/>
            <person name="Weitz H."/>
            <person name="Taylor A."/>
            <person name="Grigoriev I.V."/>
            <person name="Nagy L.G."/>
            <person name="Martin F."/>
            <person name="Kauserud H."/>
        </authorList>
    </citation>
    <scope>NUCLEOTIDE SEQUENCE</scope>
    <source>
        <strain evidence="3">9284</strain>
    </source>
</reference>
<dbReference type="EMBL" id="JARKIF010000027">
    <property type="protein sequence ID" value="KAJ7613953.1"/>
    <property type="molecule type" value="Genomic_DNA"/>
</dbReference>
<evidence type="ECO:0000256" key="2">
    <source>
        <dbReference type="SAM" id="MobiDB-lite"/>
    </source>
</evidence>
<sequence>MSTSVVHHDFPYAEPAPPPPPKIVLLAHTDLHGGGPCGRLLLHGDLGDKPMPPKKKVSFLPETNTMVHTYPPAPQPTPTPSSAVVPKIPPPCSVSRNPLDDKVYSASLSWSTDKISEFKAYVQQLADENLDTNQSLTSQSADRVTKVITMTLLRYPELDNFKEHWPLRCVLIYHLKNRSRAAKQSIDRKITNWCGEKDRTTAKGSSNTPQTCSRRRSHDDEEDRANNPVQRQPVTLPKVRLVVVPDPTSPLELAQEKNYALRSELSAAQESAKHQAAQLEALRAQLFQQQATIDNMTQHEGEMEAQFFGDQEKIDKMTKDVSALYPQLLASQKQLMECNKEIDRLQRLHEERTSEALQLRHQAQASKSPLQAPRRGKRTNLTPVHNISRRPIEIPLDPAPIPGSSGRAEAASTAPPPPSTDPEVEQIAQRVAALLKDSFVTINGKSPKSKPSKKKTIKCDYPKEVVTYVNNKLRQITLARFDVQQAGDFAFHVPASARLVKACGDGLNNDPPAGLFQWDFSDGYGKSRWNDLMMQKIVNLFLRDDGANGVLAEHGVHRDFLEQKLGEQLGRYRTSWKAYQPRFLEAQGRMETQAEAHARALGANDQHLLSSRSTTMKTAKFTKRKDTVDKTIEIKKLDGTAQDIATWERLLEMLILLGEQGMSSEDEDELEVDGIKIPVFIVKICIWREPRIVDYLRLVDAQTAQFKGVQRPRGPKPETRVRKPGNGNGVAKAPVGLPRSLYNEQWLAAASPSYLKELKVSKEAFELFVAATGRMGS</sequence>
<keyword evidence="4" id="KW-1185">Reference proteome</keyword>
<feature type="compositionally biased region" description="Polar residues" evidence="2">
    <location>
        <begin position="202"/>
        <end position="212"/>
    </location>
</feature>
<dbReference type="AlphaFoldDB" id="A0AAD7B8N0"/>
<comment type="caution">
    <text evidence="3">The sequence shown here is derived from an EMBL/GenBank/DDBJ whole genome shotgun (WGS) entry which is preliminary data.</text>
</comment>
<evidence type="ECO:0000313" key="4">
    <source>
        <dbReference type="Proteomes" id="UP001221142"/>
    </source>
</evidence>
<proteinExistence type="predicted"/>
<protein>
    <submittedName>
        <fullName evidence="3">Uncharacterized protein</fullName>
    </submittedName>
</protein>
<feature type="region of interest" description="Disordered" evidence="2">
    <location>
        <begin position="197"/>
        <end position="234"/>
    </location>
</feature>
<organism evidence="3 4">
    <name type="scientific">Roridomyces roridus</name>
    <dbReference type="NCBI Taxonomy" id="1738132"/>
    <lineage>
        <taxon>Eukaryota</taxon>
        <taxon>Fungi</taxon>
        <taxon>Dikarya</taxon>
        <taxon>Basidiomycota</taxon>
        <taxon>Agaricomycotina</taxon>
        <taxon>Agaricomycetes</taxon>
        <taxon>Agaricomycetidae</taxon>
        <taxon>Agaricales</taxon>
        <taxon>Marasmiineae</taxon>
        <taxon>Mycenaceae</taxon>
        <taxon>Roridomyces</taxon>
    </lineage>
</organism>
<dbReference type="Proteomes" id="UP001221142">
    <property type="component" value="Unassembled WGS sequence"/>
</dbReference>
<keyword evidence="1" id="KW-0175">Coiled coil</keyword>
<feature type="region of interest" description="Disordered" evidence="2">
    <location>
        <begin position="708"/>
        <end position="731"/>
    </location>
</feature>
<name>A0AAD7B8N0_9AGAR</name>
<accession>A0AAD7B8N0</accession>
<gene>
    <name evidence="3" type="ORF">FB45DRAFT_1036082</name>
</gene>
<evidence type="ECO:0000256" key="1">
    <source>
        <dbReference type="SAM" id="Coils"/>
    </source>
</evidence>
<feature type="coiled-coil region" evidence="1">
    <location>
        <begin position="328"/>
        <end position="355"/>
    </location>
</feature>
<feature type="coiled-coil region" evidence="1">
    <location>
        <begin position="251"/>
        <end position="299"/>
    </location>
</feature>
<feature type="region of interest" description="Disordered" evidence="2">
    <location>
        <begin position="355"/>
        <end position="422"/>
    </location>
</feature>